<sequence length="214" mass="24578">MASVDLRHAYYSVPIDEQYQKYLRFIWKGSIYQYTCLPSGLASAPRLFTKLMKVVYATLRRSGHINIGYIDDSLLIGDTIVECSLNIQDTVKLVSDLGFIVHEKKSVLIPTKKIQFLGFLIDSEKMIVTLTQDKKEMIHEESHKLLSRHNSKIREVASYKGLIISSFSAADYGQLYYRDIEIETIHALKMAKGNFDVNMEITDKMKKRNSLVVM</sequence>
<dbReference type="InterPro" id="IPR000477">
    <property type="entry name" value="RT_dom"/>
</dbReference>
<dbReference type="AlphaFoldDB" id="A0A8B6H1Q8"/>
<accession>A0A8B6H1Q8</accession>
<dbReference type="OrthoDB" id="6147397at2759"/>
<dbReference type="InterPro" id="IPR043502">
    <property type="entry name" value="DNA/RNA_pol_sf"/>
</dbReference>
<name>A0A8B6H1Q8_MYTGA</name>
<dbReference type="InterPro" id="IPR043128">
    <property type="entry name" value="Rev_trsase/Diguanyl_cyclase"/>
</dbReference>
<feature type="domain" description="Reverse transcriptase" evidence="1">
    <location>
        <begin position="1"/>
        <end position="121"/>
    </location>
</feature>
<proteinExistence type="predicted"/>
<evidence type="ECO:0000259" key="1">
    <source>
        <dbReference type="PROSITE" id="PS50878"/>
    </source>
</evidence>
<dbReference type="CDD" id="cd03714">
    <property type="entry name" value="RT_DIRS1"/>
    <property type="match status" value="1"/>
</dbReference>
<dbReference type="EMBL" id="UYJE01009324">
    <property type="protein sequence ID" value="VDI72446.1"/>
    <property type="molecule type" value="Genomic_DNA"/>
</dbReference>
<protein>
    <recommendedName>
        <fullName evidence="1">Reverse transcriptase domain-containing protein</fullName>
    </recommendedName>
</protein>
<dbReference type="PANTHER" id="PTHR33050">
    <property type="entry name" value="REVERSE TRANSCRIPTASE DOMAIN-CONTAINING PROTEIN"/>
    <property type="match status" value="1"/>
</dbReference>
<evidence type="ECO:0000313" key="3">
    <source>
        <dbReference type="Proteomes" id="UP000596742"/>
    </source>
</evidence>
<dbReference type="Gene3D" id="3.30.70.270">
    <property type="match status" value="1"/>
</dbReference>
<reference evidence="2" key="1">
    <citation type="submission" date="2018-11" db="EMBL/GenBank/DDBJ databases">
        <authorList>
            <person name="Alioto T."/>
            <person name="Alioto T."/>
        </authorList>
    </citation>
    <scope>NUCLEOTIDE SEQUENCE</scope>
</reference>
<dbReference type="PANTHER" id="PTHR33050:SF7">
    <property type="entry name" value="RIBONUCLEASE H"/>
    <property type="match status" value="1"/>
</dbReference>
<dbReference type="Pfam" id="PF00078">
    <property type="entry name" value="RVT_1"/>
    <property type="match status" value="1"/>
</dbReference>
<comment type="caution">
    <text evidence="2">The sequence shown here is derived from an EMBL/GenBank/DDBJ whole genome shotgun (WGS) entry which is preliminary data.</text>
</comment>
<dbReference type="InterPro" id="IPR052055">
    <property type="entry name" value="Hepadnavirus_pol/RT"/>
</dbReference>
<dbReference type="Gene3D" id="3.10.10.10">
    <property type="entry name" value="HIV Type 1 Reverse Transcriptase, subunit A, domain 1"/>
    <property type="match status" value="1"/>
</dbReference>
<dbReference type="SUPFAM" id="SSF56672">
    <property type="entry name" value="DNA/RNA polymerases"/>
    <property type="match status" value="1"/>
</dbReference>
<organism evidence="2 3">
    <name type="scientific">Mytilus galloprovincialis</name>
    <name type="common">Mediterranean mussel</name>
    <dbReference type="NCBI Taxonomy" id="29158"/>
    <lineage>
        <taxon>Eukaryota</taxon>
        <taxon>Metazoa</taxon>
        <taxon>Spiralia</taxon>
        <taxon>Lophotrochozoa</taxon>
        <taxon>Mollusca</taxon>
        <taxon>Bivalvia</taxon>
        <taxon>Autobranchia</taxon>
        <taxon>Pteriomorphia</taxon>
        <taxon>Mytilida</taxon>
        <taxon>Mytiloidea</taxon>
        <taxon>Mytilidae</taxon>
        <taxon>Mytilinae</taxon>
        <taxon>Mytilus</taxon>
    </lineage>
</organism>
<gene>
    <name evidence="2" type="ORF">MGAL_10B005378</name>
</gene>
<dbReference type="PROSITE" id="PS50878">
    <property type="entry name" value="RT_POL"/>
    <property type="match status" value="1"/>
</dbReference>
<dbReference type="Proteomes" id="UP000596742">
    <property type="component" value="Unassembled WGS sequence"/>
</dbReference>
<keyword evidence="3" id="KW-1185">Reference proteome</keyword>
<evidence type="ECO:0000313" key="2">
    <source>
        <dbReference type="EMBL" id="VDI72446.1"/>
    </source>
</evidence>